<accession>A0A6C0AUW7</accession>
<dbReference type="EMBL" id="MN738761">
    <property type="protein sequence ID" value="QHS83614.1"/>
    <property type="molecule type" value="Genomic_DNA"/>
</dbReference>
<protein>
    <recommendedName>
        <fullName evidence="4">SAP domain-containing protein</fullName>
    </recommendedName>
</protein>
<reference evidence="5" key="1">
    <citation type="journal article" date="2020" name="Nature">
        <title>Giant virus diversity and host interactions through global metagenomics.</title>
        <authorList>
            <person name="Schulz F."/>
            <person name="Roux S."/>
            <person name="Paez-Espino D."/>
            <person name="Jungbluth S."/>
            <person name="Walsh D.A."/>
            <person name="Denef V.J."/>
            <person name="McMahon K.D."/>
            <person name="Konstantinidis K.T."/>
            <person name="Eloe-Fadrosh E.A."/>
            <person name="Kyrpides N.C."/>
            <person name="Woyke T."/>
        </authorList>
    </citation>
    <scope>NUCLEOTIDE SEQUENCE</scope>
    <source>
        <strain evidence="5">GVMAG-S-ERX555961-36</strain>
    </source>
</reference>
<feature type="domain" description="SAP" evidence="4">
    <location>
        <begin position="7"/>
        <end position="41"/>
    </location>
</feature>
<organism evidence="5">
    <name type="scientific">viral metagenome</name>
    <dbReference type="NCBI Taxonomy" id="1070528"/>
    <lineage>
        <taxon>unclassified sequences</taxon>
        <taxon>metagenomes</taxon>
        <taxon>organismal metagenomes</taxon>
    </lineage>
</organism>
<name>A0A6C0AUW7_9ZZZZ</name>
<dbReference type="Pfam" id="PF02037">
    <property type="entry name" value="SAP"/>
    <property type="match status" value="2"/>
</dbReference>
<dbReference type="PANTHER" id="PTHR46551">
    <property type="entry name" value="SAP DOMAIN-CONTAINING RIBONUCLEOPROTEIN"/>
    <property type="match status" value="1"/>
</dbReference>
<keyword evidence="1" id="KW-0597">Phosphoprotein</keyword>
<evidence type="ECO:0000256" key="2">
    <source>
        <dbReference type="ARBA" id="ARBA00046328"/>
    </source>
</evidence>
<dbReference type="PANTHER" id="PTHR46551:SF1">
    <property type="entry name" value="SAP DOMAIN-CONTAINING RIBONUCLEOPROTEIN"/>
    <property type="match status" value="1"/>
</dbReference>
<feature type="region of interest" description="Disordered" evidence="3">
    <location>
        <begin position="42"/>
        <end position="75"/>
    </location>
</feature>
<dbReference type="SUPFAM" id="SSF68906">
    <property type="entry name" value="SAP domain"/>
    <property type="match status" value="1"/>
</dbReference>
<evidence type="ECO:0000313" key="5">
    <source>
        <dbReference type="EMBL" id="QHS83614.1"/>
    </source>
</evidence>
<evidence type="ECO:0000256" key="1">
    <source>
        <dbReference type="ARBA" id="ARBA00022553"/>
    </source>
</evidence>
<feature type="domain" description="SAP" evidence="4">
    <location>
        <begin position="132"/>
        <end position="166"/>
    </location>
</feature>
<proteinExistence type="inferred from homology"/>
<dbReference type="Gene3D" id="1.10.720.30">
    <property type="entry name" value="SAP domain"/>
    <property type="match status" value="2"/>
</dbReference>
<dbReference type="GO" id="GO:0016973">
    <property type="term" value="P:poly(A)+ mRNA export from nucleus"/>
    <property type="evidence" value="ECO:0007669"/>
    <property type="project" value="TreeGrafter"/>
</dbReference>
<dbReference type="GO" id="GO:0005634">
    <property type="term" value="C:nucleus"/>
    <property type="evidence" value="ECO:0007669"/>
    <property type="project" value="TreeGrafter"/>
</dbReference>
<feature type="domain" description="SAP" evidence="4">
    <location>
        <begin position="78"/>
        <end position="112"/>
    </location>
</feature>
<dbReference type="SMART" id="SM00513">
    <property type="entry name" value="SAP"/>
    <property type="match status" value="3"/>
</dbReference>
<dbReference type="InterPro" id="IPR003034">
    <property type="entry name" value="SAP_dom"/>
</dbReference>
<comment type="similarity">
    <text evidence="2">Belongs to the SAP domain-containing ribonucleoprotein family.</text>
</comment>
<dbReference type="InterPro" id="IPR052240">
    <property type="entry name" value="SAP_domain_ribonucleoprotein"/>
</dbReference>
<sequence length="253" mass="28196">MVSKSDISKLKKGDAISLLSKLNLPTSGNRPELLDRIRTYYHASPDGPKASKAQQVKKTKPVTTNTTPINSAPSKSSIQLMKKGNLIELCNKLSLSTNGNKPDLVSRLEEHYRPTNNKSINLNNGVPTKTAVRQMSKDELKTNLSKNNLSISGSRLELFNRLENFYRPVARVLDDIDVETSNDDIDVETSSEDDGPAEAAAEKETILQIIEYNDYKIGVCQDSGSIHELDESDGEWYRTKLVWDYEKACPCGF</sequence>
<dbReference type="InterPro" id="IPR036361">
    <property type="entry name" value="SAP_dom_sf"/>
</dbReference>
<evidence type="ECO:0000256" key="3">
    <source>
        <dbReference type="SAM" id="MobiDB-lite"/>
    </source>
</evidence>
<dbReference type="AlphaFoldDB" id="A0A6C0AUW7"/>
<dbReference type="PROSITE" id="PS50800">
    <property type="entry name" value="SAP"/>
    <property type="match status" value="3"/>
</dbReference>
<evidence type="ECO:0000259" key="4">
    <source>
        <dbReference type="PROSITE" id="PS50800"/>
    </source>
</evidence>